<evidence type="ECO:0000256" key="5">
    <source>
        <dbReference type="ARBA" id="ARBA00022490"/>
    </source>
</evidence>
<dbReference type="InterPro" id="IPR036390">
    <property type="entry name" value="WH_DNA-bd_sf"/>
</dbReference>
<dbReference type="InterPro" id="IPR040608">
    <property type="entry name" value="Snf8/Vps36"/>
</dbReference>
<dbReference type="AlphaFoldDB" id="A0A3B3XUP9"/>
<keyword evidence="6" id="KW-0653">Protein transport</keyword>
<keyword evidence="5" id="KW-0963">Cytoplasm</keyword>
<evidence type="ECO:0000313" key="9">
    <source>
        <dbReference type="Ensembl" id="ENSPMEP00000018814.1"/>
    </source>
</evidence>
<evidence type="ECO:0000256" key="4">
    <source>
        <dbReference type="ARBA" id="ARBA00022448"/>
    </source>
</evidence>
<evidence type="ECO:0000256" key="3">
    <source>
        <dbReference type="ARBA" id="ARBA00017052"/>
    </source>
</evidence>
<evidence type="ECO:0000313" key="10">
    <source>
        <dbReference type="Proteomes" id="UP000261480"/>
    </source>
</evidence>
<dbReference type="Gene3D" id="1.10.10.10">
    <property type="entry name" value="Winged helix-like DNA-binding domain superfamily/Winged helix DNA-binding domain"/>
    <property type="match status" value="2"/>
</dbReference>
<protein>
    <recommendedName>
        <fullName evidence="3">Vacuolar-sorting protein SNF8</fullName>
    </recommendedName>
    <alternativeName>
        <fullName evidence="8">ESCRT-II complex subunit VPS22</fullName>
    </alternativeName>
</protein>
<proteinExistence type="inferred from homology"/>
<dbReference type="Pfam" id="PF04157">
    <property type="entry name" value="EAP30"/>
    <property type="match status" value="1"/>
</dbReference>
<dbReference type="GO" id="GO:0043328">
    <property type="term" value="P:protein transport to vacuole involved in ubiquitin-dependent protein catabolic process via the multivesicular body sorting pathway"/>
    <property type="evidence" value="ECO:0007669"/>
    <property type="project" value="TreeGrafter"/>
</dbReference>
<evidence type="ECO:0000256" key="1">
    <source>
        <dbReference type="ARBA" id="ARBA00004496"/>
    </source>
</evidence>
<comment type="similarity">
    <text evidence="2">Belongs to the SNF8 family.</text>
</comment>
<keyword evidence="4" id="KW-0813">Transport</keyword>
<organism evidence="9 10">
    <name type="scientific">Poecilia mexicana</name>
    <dbReference type="NCBI Taxonomy" id="48701"/>
    <lineage>
        <taxon>Eukaryota</taxon>
        <taxon>Metazoa</taxon>
        <taxon>Chordata</taxon>
        <taxon>Craniata</taxon>
        <taxon>Vertebrata</taxon>
        <taxon>Euteleostomi</taxon>
        <taxon>Actinopterygii</taxon>
        <taxon>Neopterygii</taxon>
        <taxon>Teleostei</taxon>
        <taxon>Neoteleostei</taxon>
        <taxon>Acanthomorphata</taxon>
        <taxon>Ovalentaria</taxon>
        <taxon>Atherinomorphae</taxon>
        <taxon>Cyprinodontiformes</taxon>
        <taxon>Poeciliidae</taxon>
        <taxon>Poeciliinae</taxon>
        <taxon>Poecilia</taxon>
    </lineage>
</organism>
<reference evidence="9" key="1">
    <citation type="submission" date="2025-08" db="UniProtKB">
        <authorList>
            <consortium name="Ensembl"/>
        </authorList>
    </citation>
    <scope>IDENTIFICATION</scope>
</reference>
<dbReference type="SUPFAM" id="SSF46785">
    <property type="entry name" value="Winged helix' DNA-binding domain"/>
    <property type="match status" value="2"/>
</dbReference>
<dbReference type="Proteomes" id="UP000261480">
    <property type="component" value="Unplaced"/>
</dbReference>
<name>A0A3B3XUP9_9TELE</name>
<reference evidence="9" key="2">
    <citation type="submission" date="2025-09" db="UniProtKB">
        <authorList>
            <consortium name="Ensembl"/>
        </authorList>
    </citation>
    <scope>IDENTIFICATION</scope>
</reference>
<sequence length="251" mass="27897">MHRRGVGAGAIAKKKLAEAKYKERGTVLAEDQIVQVSLLPCFWKRSNPTWRSLPLVRKILIPFSSTETSSFSPTAGKGFWSEMLGVGDFYYELGVQIIEVCLALKHRNGGLITLDELHQRVLKGRGKYAQDVSQDDLVRAIKKLKVMGNGFGMIPVGGSYLVQSVPAELNMDHTVVLQLAEKKGYVTVSEIKGSLKWEKERACHVLDHLLKEGLAWLDSQAAGEAQYWLPALFSELTSRDVTPEEANQMTP</sequence>
<evidence type="ECO:0000256" key="2">
    <source>
        <dbReference type="ARBA" id="ARBA00009834"/>
    </source>
</evidence>
<dbReference type="FunFam" id="1.10.10.10:FF:000234">
    <property type="entry name" value="Vacuolar-sorting protein SNF8"/>
    <property type="match status" value="1"/>
</dbReference>
<evidence type="ECO:0000256" key="8">
    <source>
        <dbReference type="ARBA" id="ARBA00030097"/>
    </source>
</evidence>
<comment type="subcellular location">
    <subcellularLocation>
        <location evidence="1">Cytoplasm</location>
    </subcellularLocation>
</comment>
<keyword evidence="10" id="KW-1185">Reference proteome</keyword>
<dbReference type="GO" id="GO:0000814">
    <property type="term" value="C:ESCRT II complex"/>
    <property type="evidence" value="ECO:0007669"/>
    <property type="project" value="InterPro"/>
</dbReference>
<evidence type="ECO:0000256" key="6">
    <source>
        <dbReference type="ARBA" id="ARBA00022927"/>
    </source>
</evidence>
<dbReference type="PANTHER" id="PTHR12806">
    <property type="entry name" value="EAP30 SUBUNIT OF ELL COMPLEX"/>
    <property type="match status" value="1"/>
</dbReference>
<dbReference type="Ensembl" id="ENSPMET00000028038.1">
    <property type="protein sequence ID" value="ENSPMEP00000018814.1"/>
    <property type="gene ID" value="ENSPMEG00000021820.1"/>
</dbReference>
<accession>A0A3B3XUP9</accession>
<keyword evidence="7" id="KW-0175">Coiled coil</keyword>
<evidence type="ECO:0000256" key="7">
    <source>
        <dbReference type="ARBA" id="ARBA00023054"/>
    </source>
</evidence>
<dbReference type="PANTHER" id="PTHR12806:SF0">
    <property type="entry name" value="VACUOLAR-SORTING PROTEIN SNF8"/>
    <property type="match status" value="1"/>
</dbReference>
<dbReference type="FunFam" id="1.10.10.10:FF:000085">
    <property type="entry name" value="Vacuolar-sorting protein SNF8"/>
    <property type="match status" value="1"/>
</dbReference>
<dbReference type="InterPro" id="IPR036388">
    <property type="entry name" value="WH-like_DNA-bd_sf"/>
</dbReference>
<dbReference type="InterPro" id="IPR016689">
    <property type="entry name" value="ESCRT-2_cplx_Snf8"/>
</dbReference>